<comment type="caution">
    <text evidence="1">The sequence shown here is derived from an EMBL/GenBank/DDBJ whole genome shotgun (WGS) entry which is preliminary data.</text>
</comment>
<dbReference type="EMBL" id="AOLK01000015">
    <property type="protein sequence ID" value="ELZ85764.1"/>
    <property type="molecule type" value="Genomic_DNA"/>
</dbReference>
<sequence>MTSRNRYYLDLERTEEDEKQKGRAALQWLLQQMEEGPYEDGIIAAHRQNMAETVAKGLGEDLVDGITQPSDHSVDTEHGTLHLVTNRIDPPVPPARMEGPAIIVDPDEKIITKIEDDSYVEEICVINWPLSDATTEWIEEHSPSRLTVQK</sequence>
<accession>M0HRM1</accession>
<evidence type="ECO:0000313" key="1">
    <source>
        <dbReference type="EMBL" id="ELZ85764.1"/>
    </source>
</evidence>
<organism evidence="1 2">
    <name type="scientific">Haloferax elongans ATCC BAA-1513</name>
    <dbReference type="NCBI Taxonomy" id="1230453"/>
    <lineage>
        <taxon>Archaea</taxon>
        <taxon>Methanobacteriati</taxon>
        <taxon>Methanobacteriota</taxon>
        <taxon>Stenosarchaea group</taxon>
        <taxon>Halobacteria</taxon>
        <taxon>Halobacteriales</taxon>
        <taxon>Haloferacaceae</taxon>
        <taxon>Haloferax</taxon>
    </lineage>
</organism>
<reference evidence="1 2" key="1">
    <citation type="journal article" date="2014" name="PLoS Genet.">
        <title>Phylogenetically driven sequencing of extremely halophilic archaea reveals strategies for static and dynamic osmo-response.</title>
        <authorList>
            <person name="Becker E.A."/>
            <person name="Seitzer P.M."/>
            <person name="Tritt A."/>
            <person name="Larsen D."/>
            <person name="Krusor M."/>
            <person name="Yao A.I."/>
            <person name="Wu D."/>
            <person name="Madern D."/>
            <person name="Eisen J.A."/>
            <person name="Darling A.E."/>
            <person name="Facciotti M.T."/>
        </authorList>
    </citation>
    <scope>NUCLEOTIDE SEQUENCE [LARGE SCALE GENOMIC DNA]</scope>
    <source>
        <strain evidence="1 2">ATCC BAA-1513</strain>
    </source>
</reference>
<evidence type="ECO:0000313" key="2">
    <source>
        <dbReference type="Proteomes" id="UP000011612"/>
    </source>
</evidence>
<proteinExistence type="predicted"/>
<gene>
    <name evidence="1" type="ORF">C453_08113</name>
</gene>
<protein>
    <submittedName>
        <fullName evidence="1">Uncharacterized protein</fullName>
    </submittedName>
</protein>
<keyword evidence="2" id="KW-1185">Reference proteome</keyword>
<dbReference type="AlphaFoldDB" id="M0HRM1"/>
<dbReference type="RefSeq" id="WP_008323766.1">
    <property type="nucleotide sequence ID" value="NZ_AOLK01000015.1"/>
</dbReference>
<dbReference type="Proteomes" id="UP000011612">
    <property type="component" value="Unassembled WGS sequence"/>
</dbReference>
<name>M0HRM1_HALEO</name>